<evidence type="ECO:0000313" key="3">
    <source>
        <dbReference type="Proteomes" id="UP000288805"/>
    </source>
</evidence>
<reference evidence="2 3" key="1">
    <citation type="journal article" date="2018" name="PLoS Genet.">
        <title>Population sequencing reveals clonal diversity and ancestral inbreeding in the grapevine cultivar Chardonnay.</title>
        <authorList>
            <person name="Roach M.J."/>
            <person name="Johnson D.L."/>
            <person name="Bohlmann J."/>
            <person name="van Vuuren H.J."/>
            <person name="Jones S.J."/>
            <person name="Pretorius I.S."/>
            <person name="Schmidt S.A."/>
            <person name="Borneman A.R."/>
        </authorList>
    </citation>
    <scope>NUCLEOTIDE SEQUENCE [LARGE SCALE GENOMIC DNA]</scope>
    <source>
        <strain evidence="3">cv. Chardonnay</strain>
        <tissue evidence="2">Leaf</tissue>
    </source>
</reference>
<accession>A0A438FWI4</accession>
<protein>
    <submittedName>
        <fullName evidence="2">Uncharacterized protein</fullName>
    </submittedName>
</protein>
<evidence type="ECO:0000313" key="2">
    <source>
        <dbReference type="EMBL" id="RVW64298.1"/>
    </source>
</evidence>
<organism evidence="2 3">
    <name type="scientific">Vitis vinifera</name>
    <name type="common">Grape</name>
    <dbReference type="NCBI Taxonomy" id="29760"/>
    <lineage>
        <taxon>Eukaryota</taxon>
        <taxon>Viridiplantae</taxon>
        <taxon>Streptophyta</taxon>
        <taxon>Embryophyta</taxon>
        <taxon>Tracheophyta</taxon>
        <taxon>Spermatophyta</taxon>
        <taxon>Magnoliopsida</taxon>
        <taxon>eudicotyledons</taxon>
        <taxon>Gunneridae</taxon>
        <taxon>Pentapetalae</taxon>
        <taxon>rosids</taxon>
        <taxon>Vitales</taxon>
        <taxon>Vitaceae</taxon>
        <taxon>Viteae</taxon>
        <taxon>Vitis</taxon>
    </lineage>
</organism>
<dbReference type="EMBL" id="QGNW01000723">
    <property type="protein sequence ID" value="RVW64298.1"/>
    <property type="molecule type" value="Genomic_DNA"/>
</dbReference>
<dbReference type="Proteomes" id="UP000288805">
    <property type="component" value="Unassembled WGS sequence"/>
</dbReference>
<name>A0A438FWI4_VITVI</name>
<dbReference type="AlphaFoldDB" id="A0A438FWI4"/>
<feature type="region of interest" description="Disordered" evidence="1">
    <location>
        <begin position="299"/>
        <end position="323"/>
    </location>
</feature>
<sequence length="323" mass="35386">MLELLQIMSFLPTFHWDLLSYTRFSQHRPLRATQIADRDLSTQSPILIKRPFDRSLSSETLMAYYKEILQRLYRFLSSQLIHLLSASGPQYLKGTWFDFIQGDLYRFDPSSEGASTWDAPRGCGATLQSLFPATFGTELAGYFAPPGAHPMVAPPEPPQTEQAQSTPVPIEQGELPIETIPPAPASPTSAPLVPMLEAVSAAPPMTPIIPFVAPTTSEPSITISTSEFCGLVATLQTLSTTHAALFQQMDEIYSQQNQQTAILHQIQQHLAEDTTTVEVQILPPQEAITYVIASVDPHDESQTVDTVTAPPEDASSPPEAPTT</sequence>
<proteinExistence type="predicted"/>
<evidence type="ECO:0000256" key="1">
    <source>
        <dbReference type="SAM" id="MobiDB-lite"/>
    </source>
</evidence>
<gene>
    <name evidence="2" type="ORF">CK203_052278</name>
</gene>
<comment type="caution">
    <text evidence="2">The sequence shown here is derived from an EMBL/GenBank/DDBJ whole genome shotgun (WGS) entry which is preliminary data.</text>
</comment>